<dbReference type="HOGENOM" id="CLU_022247_1_0_5"/>
<dbReference type="AlphaFoldDB" id="Q2G7X6"/>
<dbReference type="Proteomes" id="UP000009134">
    <property type="component" value="Chromosome"/>
</dbReference>
<dbReference type="InterPro" id="IPR033856">
    <property type="entry name" value="Trp_halogen"/>
</dbReference>
<dbReference type="Gene3D" id="3.50.50.60">
    <property type="entry name" value="FAD/NAD(P)-binding domain"/>
    <property type="match status" value="1"/>
</dbReference>
<keyword evidence="2" id="KW-0285">Flavoprotein</keyword>
<name>Q2G7X6_NOVAD</name>
<dbReference type="PANTHER" id="PTHR43747:SF4">
    <property type="entry name" value="FLAVIN-DEPENDENT TRYPTOPHAN HALOGENASE"/>
    <property type="match status" value="1"/>
</dbReference>
<evidence type="ECO:0000256" key="1">
    <source>
        <dbReference type="PIRSR" id="PIRSR011396-1"/>
    </source>
</evidence>
<proteinExistence type="predicted"/>
<dbReference type="InterPro" id="IPR006905">
    <property type="entry name" value="Flavin_halogenase"/>
</dbReference>
<organism evidence="3 4">
    <name type="scientific">Novosphingobium aromaticivorans (strain ATCC 700278 / DSM 12444 / CCUG 56034 / CIP 105152 / NBRC 16084 / F199)</name>
    <dbReference type="NCBI Taxonomy" id="279238"/>
    <lineage>
        <taxon>Bacteria</taxon>
        <taxon>Pseudomonadati</taxon>
        <taxon>Pseudomonadota</taxon>
        <taxon>Alphaproteobacteria</taxon>
        <taxon>Sphingomonadales</taxon>
        <taxon>Sphingomonadaceae</taxon>
        <taxon>Novosphingobium</taxon>
    </lineage>
</organism>
<dbReference type="KEGG" id="nar:Saro_1607"/>
<dbReference type="InterPro" id="IPR036188">
    <property type="entry name" value="FAD/NAD-bd_sf"/>
</dbReference>
<sequence>MKRPNPAVPALPRRIVIAGGGTAGWMTAAALARTLGKVAQVTLVESEQIGTIGVGESTIPPLVAYNRILGISEAEFMRATQATFKLGINFENWRVPGEAYFHSFGGTGKDHWSAGFQHFWMHGLARGHDEAYGEYCLELKAAQAGRFAHLPEDRMNYAYQLDSGLYARFLRQMAEADGTVRIEGKIGGVPLDPETGDIAALVLEDGQRIEGDLFIDCTGFRALLIEGALHVGYDDWTHWLPCDGAIAIQTSSVRAPVPYTRAIAHGSGWQWRIPLQHRQGNGIVYCSAYMDHEAALEMLLSTVEGEKLVRPNPIRFRTGVRRKQWHRNCVAVGLSGGFMEPLESTSIHLIQRAILRIVRMLPAGTISARDVAEFNDQQMLDMEQIRDFLILHYKATDRRDTPFWRHCASMEVPESLAHRIELFRETGRVFRRNEELFAENSWVQVMMGQGIVPQSYHPVAAKLRDEELAHLLQTLREQVDRTVAALPAHGDYIARYCGAEMPAAA</sequence>
<dbReference type="PIRSF" id="PIRSF011396">
    <property type="entry name" value="Trp_halogenase"/>
    <property type="match status" value="1"/>
</dbReference>
<dbReference type="PANTHER" id="PTHR43747">
    <property type="entry name" value="FAD-BINDING PROTEIN"/>
    <property type="match status" value="1"/>
</dbReference>
<gene>
    <name evidence="3" type="ordered locus">Saro_1607</name>
</gene>
<feature type="binding site" evidence="2">
    <location>
        <begin position="20"/>
        <end position="23"/>
    </location>
    <ligand>
        <name>FAD</name>
        <dbReference type="ChEBI" id="CHEBI:57692"/>
    </ligand>
</feature>
<keyword evidence="2" id="KW-0274">FAD</keyword>
<dbReference type="GO" id="GO:0000166">
    <property type="term" value="F:nucleotide binding"/>
    <property type="evidence" value="ECO:0007669"/>
    <property type="project" value="UniProtKB-KW"/>
</dbReference>
<keyword evidence="4" id="KW-1185">Reference proteome</keyword>
<evidence type="ECO:0000313" key="4">
    <source>
        <dbReference type="Proteomes" id="UP000009134"/>
    </source>
</evidence>
<evidence type="ECO:0000256" key="2">
    <source>
        <dbReference type="PIRSR" id="PIRSR011396-2"/>
    </source>
</evidence>
<dbReference type="SUPFAM" id="SSF51905">
    <property type="entry name" value="FAD/NAD(P)-binding domain"/>
    <property type="match status" value="1"/>
</dbReference>
<dbReference type="InterPro" id="IPR050816">
    <property type="entry name" value="Flavin-dep_Halogenase_NPB"/>
</dbReference>
<feature type="active site" evidence="1">
    <location>
        <position position="85"/>
    </location>
</feature>
<evidence type="ECO:0000313" key="3">
    <source>
        <dbReference type="EMBL" id="ABD26047.1"/>
    </source>
</evidence>
<keyword evidence="2" id="KW-0547">Nucleotide-binding</keyword>
<feature type="binding site" evidence="2">
    <location>
        <position position="347"/>
    </location>
    <ligand>
        <name>FAD</name>
        <dbReference type="ChEBI" id="CHEBI:57692"/>
    </ligand>
</feature>
<dbReference type="Pfam" id="PF04820">
    <property type="entry name" value="Trp_halogenase"/>
    <property type="match status" value="1"/>
</dbReference>
<feature type="binding site" evidence="2">
    <location>
        <position position="85"/>
    </location>
    <ligand>
        <name>7-chloro-L-tryptophan</name>
        <dbReference type="ChEBI" id="CHEBI:58713"/>
    </ligand>
</feature>
<feature type="binding site" evidence="2">
    <location>
        <position position="343"/>
    </location>
    <ligand>
        <name>L-tryptophan</name>
        <dbReference type="ChEBI" id="CHEBI:57912"/>
    </ligand>
</feature>
<dbReference type="RefSeq" id="WP_011445257.1">
    <property type="nucleotide sequence ID" value="NC_007794.1"/>
</dbReference>
<dbReference type="GO" id="GO:0004497">
    <property type="term" value="F:monooxygenase activity"/>
    <property type="evidence" value="ECO:0007669"/>
    <property type="project" value="InterPro"/>
</dbReference>
<reference evidence="4" key="1">
    <citation type="submission" date="2006-01" db="EMBL/GenBank/DDBJ databases">
        <title>Complete sequence of Novosphingobium aromaticivorans DSM 12444.</title>
        <authorList>
            <consortium name="US DOE Joint Genome Institute"/>
            <person name="Copeland A."/>
            <person name="Lucas S."/>
            <person name="Lapidus A."/>
            <person name="Barry K."/>
            <person name="Detter J.C."/>
            <person name="Glavina T."/>
            <person name="Hammon N."/>
            <person name="Israni S."/>
            <person name="Pitluck S."/>
            <person name="Chain P."/>
            <person name="Malfatti S."/>
            <person name="Shin M."/>
            <person name="Vergez L."/>
            <person name="Schmutz J."/>
            <person name="Larimer F."/>
            <person name="Land M."/>
            <person name="Kyrpides N."/>
            <person name="Ivanova N."/>
            <person name="Fredrickson J."/>
            <person name="Balkwill D."/>
            <person name="Romine M.F."/>
            <person name="Richardson P."/>
        </authorList>
    </citation>
    <scope>NUCLEOTIDE SEQUENCE [LARGE SCALE GENOMIC DNA]</scope>
    <source>
        <strain evidence="4">ATCC 700278 / DSM 12444 / CCUG 56034 / CIP 105152 / NBRC 16084 / F199</strain>
    </source>
</reference>
<feature type="binding site" evidence="2">
    <location>
        <position position="334"/>
    </location>
    <ligand>
        <name>FAD</name>
        <dbReference type="ChEBI" id="CHEBI:57692"/>
    </ligand>
</feature>
<dbReference type="eggNOG" id="COG0654">
    <property type="taxonomic scope" value="Bacteria"/>
</dbReference>
<protein>
    <submittedName>
        <fullName evidence="3">Tryptophan halogenase</fullName>
    </submittedName>
</protein>
<dbReference type="EMBL" id="CP000248">
    <property type="protein sequence ID" value="ABD26047.1"/>
    <property type="molecule type" value="Genomic_DNA"/>
</dbReference>
<dbReference type="STRING" id="279238.Saro_1607"/>
<accession>Q2G7X6</accession>